<proteinExistence type="predicted"/>
<dbReference type="EMBL" id="GBXM01044363">
    <property type="protein sequence ID" value="JAH64214.1"/>
    <property type="molecule type" value="Transcribed_RNA"/>
</dbReference>
<organism evidence="2">
    <name type="scientific">Anguilla anguilla</name>
    <name type="common">European freshwater eel</name>
    <name type="synonym">Muraena anguilla</name>
    <dbReference type="NCBI Taxonomy" id="7936"/>
    <lineage>
        <taxon>Eukaryota</taxon>
        <taxon>Metazoa</taxon>
        <taxon>Chordata</taxon>
        <taxon>Craniata</taxon>
        <taxon>Vertebrata</taxon>
        <taxon>Euteleostomi</taxon>
        <taxon>Actinopterygii</taxon>
        <taxon>Neopterygii</taxon>
        <taxon>Teleostei</taxon>
        <taxon>Anguilliformes</taxon>
        <taxon>Anguillidae</taxon>
        <taxon>Anguilla</taxon>
    </lineage>
</organism>
<reference evidence="2" key="1">
    <citation type="submission" date="2014-11" db="EMBL/GenBank/DDBJ databases">
        <authorList>
            <person name="Amaro Gonzalez C."/>
        </authorList>
    </citation>
    <scope>NUCLEOTIDE SEQUENCE</scope>
</reference>
<feature type="transmembrane region" description="Helical" evidence="1">
    <location>
        <begin position="7"/>
        <end position="29"/>
    </location>
</feature>
<dbReference type="AlphaFoldDB" id="A0A0E9UEC3"/>
<evidence type="ECO:0000313" key="2">
    <source>
        <dbReference type="EMBL" id="JAH64214.1"/>
    </source>
</evidence>
<accession>A0A0E9UEC3</accession>
<keyword evidence="1" id="KW-0472">Membrane</keyword>
<reference evidence="2" key="2">
    <citation type="journal article" date="2015" name="Fish Shellfish Immunol.">
        <title>Early steps in the European eel (Anguilla anguilla)-Vibrio vulnificus interaction in the gills: Role of the RtxA13 toxin.</title>
        <authorList>
            <person name="Callol A."/>
            <person name="Pajuelo D."/>
            <person name="Ebbesson L."/>
            <person name="Teles M."/>
            <person name="MacKenzie S."/>
            <person name="Amaro C."/>
        </authorList>
    </citation>
    <scope>NUCLEOTIDE SEQUENCE</scope>
</reference>
<name>A0A0E9UEC3_ANGAN</name>
<keyword evidence="1" id="KW-1133">Transmembrane helix</keyword>
<protein>
    <submittedName>
        <fullName evidence="2">Uncharacterized protein</fullName>
    </submittedName>
</protein>
<sequence>MQLPEKAVLIYFIFYPRSCMSFPGFLFGFK</sequence>
<keyword evidence="1" id="KW-0812">Transmembrane</keyword>
<evidence type="ECO:0000256" key="1">
    <source>
        <dbReference type="SAM" id="Phobius"/>
    </source>
</evidence>